<name>A0A517NMP4_9BACT</name>
<evidence type="ECO:0000256" key="7">
    <source>
        <dbReference type="SAM" id="Phobius"/>
    </source>
</evidence>
<accession>A0A517NMP4</accession>
<dbReference type="PANTHER" id="PTHR11706:SF33">
    <property type="entry name" value="NATURAL RESISTANCE-ASSOCIATED MACROPHAGE PROTEIN 2"/>
    <property type="match status" value="1"/>
</dbReference>
<evidence type="ECO:0000256" key="5">
    <source>
        <dbReference type="ARBA" id="ARBA00022989"/>
    </source>
</evidence>
<dbReference type="GO" id="GO:0015293">
    <property type="term" value="F:symporter activity"/>
    <property type="evidence" value="ECO:0007669"/>
    <property type="project" value="UniProtKB-KW"/>
</dbReference>
<dbReference type="Proteomes" id="UP000319817">
    <property type="component" value="Chromosome"/>
</dbReference>
<dbReference type="GO" id="GO:0015086">
    <property type="term" value="F:cadmium ion transmembrane transporter activity"/>
    <property type="evidence" value="ECO:0007669"/>
    <property type="project" value="TreeGrafter"/>
</dbReference>
<organism evidence="8 9">
    <name type="scientific">Stieleria marina</name>
    <dbReference type="NCBI Taxonomy" id="1930275"/>
    <lineage>
        <taxon>Bacteria</taxon>
        <taxon>Pseudomonadati</taxon>
        <taxon>Planctomycetota</taxon>
        <taxon>Planctomycetia</taxon>
        <taxon>Pirellulales</taxon>
        <taxon>Pirellulaceae</taxon>
        <taxon>Stieleria</taxon>
    </lineage>
</organism>
<feature type="transmembrane region" description="Helical" evidence="7">
    <location>
        <begin position="348"/>
        <end position="372"/>
    </location>
</feature>
<reference evidence="8 9" key="1">
    <citation type="submission" date="2019-02" db="EMBL/GenBank/DDBJ databases">
        <title>Deep-cultivation of Planctomycetes and their phenomic and genomic characterization uncovers novel biology.</title>
        <authorList>
            <person name="Wiegand S."/>
            <person name="Jogler M."/>
            <person name="Boedeker C."/>
            <person name="Pinto D."/>
            <person name="Vollmers J."/>
            <person name="Rivas-Marin E."/>
            <person name="Kohn T."/>
            <person name="Peeters S.H."/>
            <person name="Heuer A."/>
            <person name="Rast P."/>
            <person name="Oberbeckmann S."/>
            <person name="Bunk B."/>
            <person name="Jeske O."/>
            <person name="Meyerdierks A."/>
            <person name="Storesund J.E."/>
            <person name="Kallscheuer N."/>
            <person name="Luecker S."/>
            <person name="Lage O.M."/>
            <person name="Pohl T."/>
            <person name="Merkel B.J."/>
            <person name="Hornburger P."/>
            <person name="Mueller R.-W."/>
            <person name="Bruemmer F."/>
            <person name="Labrenz M."/>
            <person name="Spormann A.M."/>
            <person name="Op den Camp H."/>
            <person name="Overmann J."/>
            <person name="Amann R."/>
            <person name="Jetten M.S.M."/>
            <person name="Mascher T."/>
            <person name="Medema M.H."/>
            <person name="Devos D.P."/>
            <person name="Kaster A.-K."/>
            <person name="Ovreas L."/>
            <person name="Rohde M."/>
            <person name="Galperin M.Y."/>
            <person name="Jogler C."/>
        </authorList>
    </citation>
    <scope>NUCLEOTIDE SEQUENCE [LARGE SCALE GENOMIC DNA]</scope>
    <source>
        <strain evidence="8 9">K23_9</strain>
    </source>
</reference>
<evidence type="ECO:0000313" key="8">
    <source>
        <dbReference type="EMBL" id="QDT08400.1"/>
    </source>
</evidence>
<feature type="transmembrane region" description="Helical" evidence="7">
    <location>
        <begin position="78"/>
        <end position="97"/>
    </location>
</feature>
<evidence type="ECO:0000256" key="2">
    <source>
        <dbReference type="ARBA" id="ARBA00022448"/>
    </source>
</evidence>
<feature type="transmembrane region" description="Helical" evidence="7">
    <location>
        <begin position="323"/>
        <end position="342"/>
    </location>
</feature>
<evidence type="ECO:0000256" key="3">
    <source>
        <dbReference type="ARBA" id="ARBA00022692"/>
    </source>
</evidence>
<proteinExistence type="predicted"/>
<dbReference type="AlphaFoldDB" id="A0A517NMP4"/>
<feature type="transmembrane region" description="Helical" evidence="7">
    <location>
        <begin position="150"/>
        <end position="169"/>
    </location>
</feature>
<keyword evidence="2" id="KW-0813">Transport</keyword>
<dbReference type="PANTHER" id="PTHR11706">
    <property type="entry name" value="SOLUTE CARRIER PROTEIN FAMILY 11 MEMBER"/>
    <property type="match status" value="1"/>
</dbReference>
<evidence type="ECO:0000256" key="4">
    <source>
        <dbReference type="ARBA" id="ARBA00022847"/>
    </source>
</evidence>
<evidence type="ECO:0000256" key="6">
    <source>
        <dbReference type="ARBA" id="ARBA00023136"/>
    </source>
</evidence>
<dbReference type="Pfam" id="PF01566">
    <property type="entry name" value="Nramp"/>
    <property type="match status" value="1"/>
</dbReference>
<dbReference type="GO" id="GO:0005886">
    <property type="term" value="C:plasma membrane"/>
    <property type="evidence" value="ECO:0007669"/>
    <property type="project" value="TreeGrafter"/>
</dbReference>
<dbReference type="InterPro" id="IPR001046">
    <property type="entry name" value="NRAMP_fam"/>
</dbReference>
<dbReference type="EMBL" id="CP036526">
    <property type="protein sequence ID" value="QDT08400.1"/>
    <property type="molecule type" value="Genomic_DNA"/>
</dbReference>
<dbReference type="OrthoDB" id="9787548at2"/>
<feature type="transmembrane region" description="Helical" evidence="7">
    <location>
        <begin position="36"/>
        <end position="57"/>
    </location>
</feature>
<evidence type="ECO:0000313" key="9">
    <source>
        <dbReference type="Proteomes" id="UP000319817"/>
    </source>
</evidence>
<keyword evidence="6 7" id="KW-0472">Membrane</keyword>
<protein>
    <submittedName>
        <fullName evidence="8">Divalent metal cation transporter MntH</fullName>
    </submittedName>
</protein>
<feature type="transmembrane region" description="Helical" evidence="7">
    <location>
        <begin position="232"/>
        <end position="254"/>
    </location>
</feature>
<feature type="transmembrane region" description="Helical" evidence="7">
    <location>
        <begin position="384"/>
        <end position="408"/>
    </location>
</feature>
<keyword evidence="4" id="KW-0769">Symport</keyword>
<keyword evidence="3 7" id="KW-0812">Transmembrane</keyword>
<sequence>MKPLFRSVGPAIIVAAIVLGPGSILTSSKVGATFGLVGLPVVAVATVLMIAMVALAARLGVVYENSLCDELASRLGRGVAVAIGLTLFVLVAFFQSSNNIALIGGLEPMFGDTPLPFGVRAALLVAVNGVVIASLYLLRNLYGSIESMMKILIGLMTIAFLFNFIQIFLNPPEVVNAAAALPDATTDNRDWLALMGMIGTTFSVGGAFYQGYLVKEKGWGLSQAREGVVDSFISISVLGMVTAMILLTSWKVFYGRAEPVQFDSVGDVAKQLEPLFGSAAKIIFCLGILAGGLSSFLVNALIGGTVMSDSLGKGSKLSDKWPLHLTTSALVVGMVVAIASMARSGSTVHLITLAQALTVLGIPALAAALIYLGTRKELTGPRRVPKWMIVIASIGFCVACVSACMTASKVYQKLNTPAVAASEVSSSDLQSESEK</sequence>
<dbReference type="GO" id="GO:0034755">
    <property type="term" value="P:iron ion transmembrane transport"/>
    <property type="evidence" value="ECO:0007669"/>
    <property type="project" value="TreeGrafter"/>
</dbReference>
<feature type="transmembrane region" description="Helical" evidence="7">
    <location>
        <begin position="117"/>
        <end position="138"/>
    </location>
</feature>
<dbReference type="RefSeq" id="WP_145415950.1">
    <property type="nucleotide sequence ID" value="NZ_CP036526.1"/>
</dbReference>
<feature type="transmembrane region" description="Helical" evidence="7">
    <location>
        <begin position="274"/>
        <end position="302"/>
    </location>
</feature>
<keyword evidence="5 7" id="KW-1133">Transmembrane helix</keyword>
<gene>
    <name evidence="8" type="primary">mntH</name>
    <name evidence="8" type="ORF">K239x_03390</name>
</gene>
<comment type="subcellular location">
    <subcellularLocation>
        <location evidence="1">Membrane</location>
        <topology evidence="1">Multi-pass membrane protein</topology>
    </subcellularLocation>
</comment>
<evidence type="ECO:0000256" key="1">
    <source>
        <dbReference type="ARBA" id="ARBA00004141"/>
    </source>
</evidence>
<feature type="transmembrane region" description="Helical" evidence="7">
    <location>
        <begin position="191"/>
        <end position="212"/>
    </location>
</feature>
<keyword evidence="9" id="KW-1185">Reference proteome</keyword>
<dbReference type="GO" id="GO:0005384">
    <property type="term" value="F:manganese ion transmembrane transporter activity"/>
    <property type="evidence" value="ECO:0007669"/>
    <property type="project" value="TreeGrafter"/>
</dbReference>